<comment type="similarity">
    <text evidence="2">Belongs to the CobH/CbiC family.</text>
</comment>
<evidence type="ECO:0000313" key="11">
    <source>
        <dbReference type="Proteomes" id="UP000056255"/>
    </source>
</evidence>
<dbReference type="Proteomes" id="UP000062475">
    <property type="component" value="Chromosome"/>
</dbReference>
<reference evidence="12 13" key="1">
    <citation type="journal article" date="2015" name="Genome Announc.">
        <title>Complete Genome Sequences of Evolved Arsenate-Resistant Metallosphaera sedula Strains.</title>
        <authorList>
            <person name="Ai C."/>
            <person name="McCarthy S."/>
            <person name="Schackwitz W."/>
            <person name="Martin J."/>
            <person name="Lipzen A."/>
            <person name="Blum P."/>
        </authorList>
    </citation>
    <scope>NUCLEOTIDE SEQUENCE [LARGE SCALE GENOMIC DNA]</scope>
    <source>
        <strain evidence="8 13">ARS120-1</strain>
        <strain evidence="9 12">ARS120-2</strain>
        <strain evidence="6 15">ARS50-1</strain>
        <strain evidence="7 14">ARS50-2</strain>
    </source>
</reference>
<keyword evidence="4" id="KW-0413">Isomerase</keyword>
<dbReference type="EMBL" id="CP012174">
    <property type="protein sequence ID" value="AKV79520.1"/>
    <property type="molecule type" value="Genomic_DNA"/>
</dbReference>
<dbReference type="OrthoDB" id="24491at2157"/>
<organism evidence="9 12">
    <name type="scientific">Metallosphaera sedula</name>
    <dbReference type="NCBI Taxonomy" id="43687"/>
    <lineage>
        <taxon>Archaea</taxon>
        <taxon>Thermoproteota</taxon>
        <taxon>Thermoprotei</taxon>
        <taxon>Sulfolobales</taxon>
        <taxon>Sulfolobaceae</taxon>
        <taxon>Metallosphaera</taxon>
    </lineage>
</organism>
<dbReference type="PANTHER" id="PTHR43588:SF1">
    <property type="entry name" value="COBALT-PRECORRIN-8 METHYLMUTASE"/>
    <property type="match status" value="1"/>
</dbReference>
<dbReference type="Gene3D" id="3.40.50.10230">
    <property type="entry name" value="Cobalamin biosynthesis CobH/CbiC, precorrin-8X methylmutase"/>
    <property type="match status" value="2"/>
</dbReference>
<evidence type="ECO:0000256" key="2">
    <source>
        <dbReference type="ARBA" id="ARBA00009774"/>
    </source>
</evidence>
<dbReference type="EMBL" id="CP012173">
    <property type="protein sequence ID" value="AKV77270.1"/>
    <property type="molecule type" value="Genomic_DNA"/>
</dbReference>
<dbReference type="AlphaFoldDB" id="A0A0K1T4E8"/>
<dbReference type="EMBL" id="CP012176">
    <property type="protein sequence ID" value="AKV83998.1"/>
    <property type="molecule type" value="Genomic_DNA"/>
</dbReference>
<proteinExistence type="inferred from homology"/>
<dbReference type="GeneID" id="91756636"/>
<evidence type="ECO:0000313" key="9">
    <source>
        <dbReference type="EMBL" id="AKV81765.1"/>
    </source>
</evidence>
<sequence length="187" mass="20974">MGLIDNISEEGERRIKSVLNEILELMEERERRVILRAIRSTGDLDLVGTLRFSRRALDVGPELVRRGVLVDTRMAREGLGGLGEYIEPTSRKHRYLAHDIVESWRDRLEGKAVLIGTSPLVLERLLDLIREGVRPALIIGVPVGFVNALHAKYRLTKQTDVEYITNISVKGGVALGVSIVRALMEIE</sequence>
<reference evidence="10 11" key="2">
    <citation type="submission" date="2015-07" db="EMBL/GenBank/DDBJ databases">
        <title>Physiological, transcriptional responses and genome re-sequencing of acid resistant extremely thermoacidophilic Metallosphaera sedula SARC-M1.</title>
        <authorList>
            <person name="Ai C."/>
            <person name="McCarthy S."/>
            <person name="Eckrich V."/>
            <person name="Rudrappa D."/>
            <person name="Qiu G."/>
            <person name="Blum P."/>
        </authorList>
    </citation>
    <scope>NUCLEOTIDE SEQUENCE [LARGE SCALE GENOMIC DNA]</scope>
    <source>
        <strain evidence="10 11">SARC-M1</strain>
    </source>
</reference>
<keyword evidence="3" id="KW-0169">Cobalamin biosynthesis</keyword>
<dbReference type="Pfam" id="PF02570">
    <property type="entry name" value="CbiC"/>
    <property type="match status" value="1"/>
</dbReference>
<dbReference type="Proteomes" id="UP000056255">
    <property type="component" value="Chromosome"/>
</dbReference>
<gene>
    <name evidence="6" type="ORF">MsedA_2150</name>
    <name evidence="7" type="ORF">MsedB_2152</name>
    <name evidence="8" type="ORF">MsedC_2150</name>
    <name evidence="9" type="ORF">MsedD_2151</name>
    <name evidence="10" type="ORF">MsedE_2152</name>
</gene>
<dbReference type="InterPro" id="IPR003722">
    <property type="entry name" value="Cbl_synth_CobH/CbiC"/>
</dbReference>
<dbReference type="Proteomes" id="UP000068832">
    <property type="component" value="Chromosome"/>
</dbReference>
<evidence type="ECO:0000313" key="10">
    <source>
        <dbReference type="EMBL" id="AKV83998.1"/>
    </source>
</evidence>
<evidence type="ECO:0000313" key="6">
    <source>
        <dbReference type="EMBL" id="AKV75032.1"/>
    </source>
</evidence>
<evidence type="ECO:0000259" key="5">
    <source>
        <dbReference type="Pfam" id="PF02570"/>
    </source>
</evidence>
<evidence type="ECO:0000256" key="1">
    <source>
        <dbReference type="ARBA" id="ARBA00004953"/>
    </source>
</evidence>
<feature type="domain" description="Cobalamin biosynthesis precorrin-8X methylmutase CobH/CbiC" evidence="5">
    <location>
        <begin position="14"/>
        <end position="185"/>
    </location>
</feature>
<dbReference type="Proteomes" id="UP000062398">
    <property type="component" value="Chromosome"/>
</dbReference>
<comment type="pathway">
    <text evidence="1">Cofactor biosynthesis; adenosylcobalamin biosynthesis.</text>
</comment>
<evidence type="ECO:0000313" key="8">
    <source>
        <dbReference type="EMBL" id="AKV79520.1"/>
    </source>
</evidence>
<dbReference type="Proteomes" id="UP000061362">
    <property type="component" value="Chromosome"/>
</dbReference>
<dbReference type="GO" id="GO:0016993">
    <property type="term" value="F:precorrin-8X methylmutase activity"/>
    <property type="evidence" value="ECO:0007669"/>
    <property type="project" value="InterPro"/>
</dbReference>
<name>A0A0K1T4E8_9CREN</name>
<dbReference type="SUPFAM" id="SSF63965">
    <property type="entry name" value="Precorrin-8X methylmutase CbiC/CobH"/>
    <property type="match status" value="1"/>
</dbReference>
<protein>
    <submittedName>
        <fullName evidence="9">Precorrin-8X methylmutase</fullName>
    </submittedName>
</protein>
<dbReference type="PATRIC" id="fig|43687.5.peg.2257"/>
<dbReference type="EMBL" id="CP012175">
    <property type="protein sequence ID" value="AKV81765.1"/>
    <property type="molecule type" value="Genomic_DNA"/>
</dbReference>
<evidence type="ECO:0000313" key="7">
    <source>
        <dbReference type="EMBL" id="AKV77270.1"/>
    </source>
</evidence>
<dbReference type="GO" id="GO:0009236">
    <property type="term" value="P:cobalamin biosynthetic process"/>
    <property type="evidence" value="ECO:0007669"/>
    <property type="project" value="UniProtKB-UniPathway"/>
</dbReference>
<dbReference type="PANTHER" id="PTHR43588">
    <property type="entry name" value="COBALT-PRECORRIN-8 METHYLMUTASE"/>
    <property type="match status" value="1"/>
</dbReference>
<dbReference type="EMBL" id="CP012172">
    <property type="protein sequence ID" value="AKV75032.1"/>
    <property type="molecule type" value="Genomic_DNA"/>
</dbReference>
<dbReference type="UniPathway" id="UPA00148"/>
<evidence type="ECO:0000256" key="4">
    <source>
        <dbReference type="ARBA" id="ARBA00023235"/>
    </source>
</evidence>
<evidence type="ECO:0000313" key="13">
    <source>
        <dbReference type="Proteomes" id="UP000062398"/>
    </source>
</evidence>
<dbReference type="InterPro" id="IPR036588">
    <property type="entry name" value="CobH/CbiC_sf"/>
</dbReference>
<dbReference type="RefSeq" id="WP_048060181.1">
    <property type="nucleotide sequence ID" value="NZ_AP019770.1"/>
</dbReference>
<evidence type="ECO:0000256" key="3">
    <source>
        <dbReference type="ARBA" id="ARBA00022573"/>
    </source>
</evidence>
<evidence type="ECO:0000313" key="15">
    <source>
        <dbReference type="Proteomes" id="UP000068832"/>
    </source>
</evidence>
<evidence type="ECO:0000313" key="14">
    <source>
        <dbReference type="Proteomes" id="UP000062475"/>
    </source>
</evidence>
<evidence type="ECO:0000313" key="12">
    <source>
        <dbReference type="Proteomes" id="UP000061362"/>
    </source>
</evidence>
<accession>A0A0K1T4E8</accession>